<name>A0ABT5B330_9BACT</name>
<dbReference type="Proteomes" id="UP001217838">
    <property type="component" value="Unassembled WGS sequence"/>
</dbReference>
<accession>A0ABT5B330</accession>
<dbReference type="Gene3D" id="1.10.3450.10">
    <property type="entry name" value="TTHA0068-like"/>
    <property type="match status" value="1"/>
</dbReference>
<comment type="caution">
    <text evidence="5">The sequence shown here is derived from an EMBL/GenBank/DDBJ whole genome shotgun (WGS) entry which is preliminary data.</text>
</comment>
<gene>
    <name evidence="5" type="ORF">POL58_12205</name>
</gene>
<keyword evidence="3" id="KW-0732">Signal</keyword>
<feature type="region of interest" description="Disordered" evidence="1">
    <location>
        <begin position="319"/>
        <end position="352"/>
    </location>
</feature>
<feature type="compositionally biased region" description="Low complexity" evidence="1">
    <location>
        <begin position="28"/>
        <end position="52"/>
    </location>
</feature>
<evidence type="ECO:0000256" key="1">
    <source>
        <dbReference type="SAM" id="MobiDB-lite"/>
    </source>
</evidence>
<dbReference type="InterPro" id="IPR013229">
    <property type="entry name" value="PEGA"/>
</dbReference>
<evidence type="ECO:0000313" key="6">
    <source>
        <dbReference type="Proteomes" id="UP001217838"/>
    </source>
</evidence>
<feature type="domain" description="PEGA" evidence="4">
    <location>
        <begin position="275"/>
        <end position="314"/>
    </location>
</feature>
<keyword evidence="2" id="KW-0812">Transmembrane</keyword>
<feature type="transmembrane region" description="Helical" evidence="2">
    <location>
        <begin position="363"/>
        <end position="385"/>
    </location>
</feature>
<feature type="signal peptide" evidence="3">
    <location>
        <begin position="1"/>
        <end position="18"/>
    </location>
</feature>
<protein>
    <submittedName>
        <fullName evidence="5">PEGA domain-containing protein</fullName>
    </submittedName>
</protein>
<feature type="transmembrane region" description="Helical" evidence="2">
    <location>
        <begin position="483"/>
        <end position="505"/>
    </location>
</feature>
<dbReference type="EMBL" id="JAQNDN010000004">
    <property type="protein sequence ID" value="MDC0668509.1"/>
    <property type="molecule type" value="Genomic_DNA"/>
</dbReference>
<evidence type="ECO:0000256" key="2">
    <source>
        <dbReference type="SAM" id="Phobius"/>
    </source>
</evidence>
<organism evidence="5 6">
    <name type="scientific">Nannocystis radixulma</name>
    <dbReference type="NCBI Taxonomy" id="2995305"/>
    <lineage>
        <taxon>Bacteria</taxon>
        <taxon>Pseudomonadati</taxon>
        <taxon>Myxococcota</taxon>
        <taxon>Polyangia</taxon>
        <taxon>Nannocystales</taxon>
        <taxon>Nannocystaceae</taxon>
        <taxon>Nannocystis</taxon>
    </lineage>
</organism>
<keyword evidence="2" id="KW-1133">Transmembrane helix</keyword>
<keyword evidence="2" id="KW-0472">Membrane</keyword>
<sequence>MPVSLSWLILTLATAAAAEPAATPPTSEPAASEAAPTAASAPAPAATSATEADARAEQAAALYGQRKYLEAAQILEELWNAVHEPRDLFNAGLARLALGHRAHAIRYWELYLQQPGIPEDGREQAVSRSKKAQAAATGVLVRIAPSSVAELGATLTLTRVDDDKDKRPPLVIELPPHAPEFTAGGKTIYVDPGKWQLKIGAPTYGASTRDLTIKPGGAGFVLEVALASDPAFRSATFQVEPGEAVAAGATVSLQRMVLNAEPVPCPLDGHGKCAVRIEPGDWEVTVQAPGYQRYVEKVTLGAQPTATFAVALAPSLTPPAPTPATPAPVEAGAAPTPTPEAPAPPPVPERVPKKTRMRLSTGLIVSGVPVFITGLAVAVHGSNVYDEKKLTKVANGDLVPAIRMRSAGAGLMGAAIGLWATGLTAEFDVKPWVWWTELGVGAAALLTGGVWSGVSTSRWNSNSTSTLVCNNNQGVDCFTAHRLASGFFLGLGAGTIVGAATGLIVQRFHLRPSRVSFAPTFFGGQTGFLVQGRF</sequence>
<proteinExistence type="predicted"/>
<feature type="chain" id="PRO_5047294803" evidence="3">
    <location>
        <begin position="19"/>
        <end position="534"/>
    </location>
</feature>
<dbReference type="Pfam" id="PF08308">
    <property type="entry name" value="PEGA"/>
    <property type="match status" value="1"/>
</dbReference>
<feature type="region of interest" description="Disordered" evidence="1">
    <location>
        <begin position="20"/>
        <end position="52"/>
    </location>
</feature>
<evidence type="ECO:0000259" key="4">
    <source>
        <dbReference type="Pfam" id="PF08308"/>
    </source>
</evidence>
<keyword evidence="6" id="KW-1185">Reference proteome</keyword>
<feature type="compositionally biased region" description="Pro residues" evidence="1">
    <location>
        <begin position="336"/>
        <end position="349"/>
    </location>
</feature>
<evidence type="ECO:0000313" key="5">
    <source>
        <dbReference type="EMBL" id="MDC0668509.1"/>
    </source>
</evidence>
<evidence type="ECO:0000256" key="3">
    <source>
        <dbReference type="SAM" id="SignalP"/>
    </source>
</evidence>
<feature type="transmembrane region" description="Helical" evidence="2">
    <location>
        <begin position="406"/>
        <end position="425"/>
    </location>
</feature>
<dbReference type="RefSeq" id="WP_271997697.1">
    <property type="nucleotide sequence ID" value="NZ_JAQNDN010000004.1"/>
</dbReference>
<reference evidence="5 6" key="1">
    <citation type="submission" date="2022-11" db="EMBL/GenBank/DDBJ databases">
        <title>Minimal conservation of predation-associated metabolite biosynthetic gene clusters underscores biosynthetic potential of Myxococcota including descriptions for ten novel species: Archangium lansinium sp. nov., Myxococcus landrumus sp. nov., Nannocystis bai.</title>
        <authorList>
            <person name="Ahearne A."/>
            <person name="Stevens C."/>
            <person name="Dowd S."/>
        </authorList>
    </citation>
    <scope>NUCLEOTIDE SEQUENCE [LARGE SCALE GENOMIC DNA]</scope>
    <source>
        <strain evidence="5 6">NCELM</strain>
    </source>
</reference>